<dbReference type="Gene3D" id="3.40.1350.140">
    <property type="entry name" value="MepB-like"/>
    <property type="match status" value="1"/>
</dbReference>
<dbReference type="OrthoDB" id="4954833at2"/>
<evidence type="ECO:0000313" key="1">
    <source>
        <dbReference type="EMBL" id="GEN87177.1"/>
    </source>
</evidence>
<dbReference type="RefSeq" id="WP_147210188.1">
    <property type="nucleotide sequence ID" value="NZ_BJYM01000007.1"/>
</dbReference>
<dbReference type="Proteomes" id="UP000321558">
    <property type="component" value="Unassembled WGS sequence"/>
</dbReference>
<dbReference type="PIRSF" id="PIRSF032285">
    <property type="entry name" value="UCP032285"/>
    <property type="match status" value="1"/>
</dbReference>
<comment type="caution">
    <text evidence="1">The sequence shown here is derived from an EMBL/GenBank/DDBJ whole genome shotgun (WGS) entry which is preliminary data.</text>
</comment>
<dbReference type="EMBL" id="BJYM01000007">
    <property type="protein sequence ID" value="GEN87177.1"/>
    <property type="molecule type" value="Genomic_DNA"/>
</dbReference>
<sequence>MLKSINLIKELLFDINGELTNILKEPQNMEYEGTTFNINENKYRSRLAKRTPKKDGYFVVFWEKDVNHCNQAFAYSESPDKIVFSIIDKDVKGQFIFPKSLLLEKGILRTNDNKGKMAIRVYPSWERSLNNSAKKTQAWQAPYFIDVSNEIDMKRLTELYFS</sequence>
<name>A0A511ZIB6_9BACI</name>
<gene>
    <name evidence="1" type="ORF">OSO01_19160</name>
</gene>
<accession>A0A511ZIB6</accession>
<evidence type="ECO:0000313" key="2">
    <source>
        <dbReference type="Proteomes" id="UP000321558"/>
    </source>
</evidence>
<protein>
    <recommendedName>
        <fullName evidence="3">MepB protein</fullName>
    </recommendedName>
</protein>
<keyword evidence="2" id="KW-1185">Reference proteome</keyword>
<reference evidence="1 2" key="1">
    <citation type="submission" date="2019-07" db="EMBL/GenBank/DDBJ databases">
        <title>Whole genome shotgun sequence of Oceanobacillus sojae NBRC 105379.</title>
        <authorList>
            <person name="Hosoyama A."/>
            <person name="Uohara A."/>
            <person name="Ohji S."/>
            <person name="Ichikawa N."/>
        </authorList>
    </citation>
    <scope>NUCLEOTIDE SEQUENCE [LARGE SCALE GENOMIC DNA]</scope>
    <source>
        <strain evidence="1 2">NBRC 105379</strain>
    </source>
</reference>
<dbReference type="AlphaFoldDB" id="A0A511ZIB6"/>
<dbReference type="STRING" id="582851.GCA_900162665_01227"/>
<dbReference type="InterPro" id="IPR011235">
    <property type="entry name" value="MepB-like"/>
</dbReference>
<organism evidence="1 2">
    <name type="scientific">Oceanobacillus sojae</name>
    <dbReference type="NCBI Taxonomy" id="582851"/>
    <lineage>
        <taxon>Bacteria</taxon>
        <taxon>Bacillati</taxon>
        <taxon>Bacillota</taxon>
        <taxon>Bacilli</taxon>
        <taxon>Bacillales</taxon>
        <taxon>Bacillaceae</taxon>
        <taxon>Oceanobacillus</taxon>
    </lineage>
</organism>
<dbReference type="Pfam" id="PF08877">
    <property type="entry name" value="MepB-like"/>
    <property type="match status" value="1"/>
</dbReference>
<evidence type="ECO:0008006" key="3">
    <source>
        <dbReference type="Google" id="ProtNLM"/>
    </source>
</evidence>
<proteinExistence type="predicted"/>
<dbReference type="InterPro" id="IPR038231">
    <property type="entry name" value="MepB-like_sf"/>
</dbReference>